<gene>
    <name evidence="6" type="ORF">EAH_00011100</name>
</gene>
<comment type="catalytic activity">
    <reaction evidence="4">
        <text>ATP-independent breakage of single-stranded DNA, followed by passage and rejoining.</text>
        <dbReference type="EC" id="5.6.2.1"/>
    </reaction>
</comment>
<sequence length="573" mass="65130">MSLDFPSPFSSWNAVFPEALFTAPVQKRVSDSAKDIVENLKTYAKKCQWLVLWLDCDREGENIAFEAADARSEVDLRIDCIEFHSSKLDIVLEMVLVHYTWFSPHRYLEVEKFVAEQFWTLRVTVEREDEERPGHNLVVDFQWERQRLFDRYPRTETERFTRSHDLLGLIEQQRDSPLWGQFAASLVEGGFEWPRDGPNDDACHHRGLHTTAGVSPLVLGLVIGMRKVGVRCICAEKNAKMTMNGSSDAIGFETKIEMDIAGQPRMNRPIKLVCPCCSPFCALAARLVKTPVIIWVLGSDKFASLWYVYGYVGETFSATGLIVLQKNYLEVYPYDSWASRRLPRFLLHERFVPNDVTIQTGSTQPPTLLTEADLIDKMDKERNYAVKTEAQHFKPTELGVALVKGYKLVGRICNADLSRPDLRANMERDMTLIARGVERKEDVIQRHVATVAGVFRLLRLHISLLDEQLQRIFPPLAASDADCRLLQRNFCTCAKCGSYMDLMACSNRSTCNIILRMPNRGVLSVTQHVCPYCTFKSRCLAVIRACGCLLTCSHKKQKTHPMGSCDVSRAATQ</sequence>
<proteinExistence type="inferred from homology"/>
<dbReference type="GO" id="GO:0006310">
    <property type="term" value="P:DNA recombination"/>
    <property type="evidence" value="ECO:0007669"/>
    <property type="project" value="TreeGrafter"/>
</dbReference>
<protein>
    <recommendedName>
        <fullName evidence="4">DNA topoisomerase</fullName>
        <ecNumber evidence="4">5.6.2.1</ecNumber>
    </recommendedName>
</protein>
<dbReference type="SUPFAM" id="SSF56712">
    <property type="entry name" value="Prokaryotic type I DNA topoisomerase"/>
    <property type="match status" value="2"/>
</dbReference>
<reference evidence="6" key="1">
    <citation type="submission" date="2013-10" db="EMBL/GenBank/DDBJ databases">
        <title>Genomic analysis of the causative agents of coccidiosis in chickens.</title>
        <authorList>
            <person name="Reid A.J."/>
            <person name="Blake D."/>
            <person name="Billington K."/>
            <person name="Browne H."/>
            <person name="Dunn M."/>
            <person name="Hung S."/>
            <person name="Kawahara F."/>
            <person name="Miranda-Saavedra D."/>
            <person name="Mourier T."/>
            <person name="Nagra H."/>
            <person name="Otto T.D."/>
            <person name="Rawlings N."/>
            <person name="Sanchez A."/>
            <person name="Sanders M."/>
            <person name="Subramaniam C."/>
            <person name="Tay Y."/>
            <person name="Dear P."/>
            <person name="Doerig C."/>
            <person name="Gruber A."/>
            <person name="Parkinson J."/>
            <person name="Shirley M."/>
            <person name="Wan K.L."/>
            <person name="Berriman M."/>
            <person name="Tomley F."/>
            <person name="Pain A."/>
        </authorList>
    </citation>
    <scope>NUCLEOTIDE SEQUENCE</scope>
    <source>
        <strain evidence="6">Houghton</strain>
    </source>
</reference>
<evidence type="ECO:0000259" key="5">
    <source>
        <dbReference type="PROSITE" id="PS50880"/>
    </source>
</evidence>
<dbReference type="Pfam" id="PF01751">
    <property type="entry name" value="Toprim"/>
    <property type="match status" value="1"/>
</dbReference>
<dbReference type="InterPro" id="IPR003602">
    <property type="entry name" value="Topo_IA_DNA-bd_dom"/>
</dbReference>
<dbReference type="AlphaFoldDB" id="U6GLK3"/>
<dbReference type="GeneID" id="25269180"/>
<dbReference type="SMART" id="SM00437">
    <property type="entry name" value="TOP1Ac"/>
    <property type="match status" value="1"/>
</dbReference>
<dbReference type="Pfam" id="PF01131">
    <property type="entry name" value="Topoisom_bac"/>
    <property type="match status" value="1"/>
</dbReference>
<dbReference type="InterPro" id="IPR013825">
    <property type="entry name" value="Topo_IA_cen_sub2"/>
</dbReference>
<dbReference type="Gene3D" id="1.10.460.10">
    <property type="entry name" value="Topoisomerase I, domain 2"/>
    <property type="match status" value="1"/>
</dbReference>
<dbReference type="GO" id="GO:0006281">
    <property type="term" value="P:DNA repair"/>
    <property type="evidence" value="ECO:0007669"/>
    <property type="project" value="TreeGrafter"/>
</dbReference>
<dbReference type="GO" id="GO:0003677">
    <property type="term" value="F:DNA binding"/>
    <property type="evidence" value="ECO:0007669"/>
    <property type="project" value="UniProtKB-KW"/>
</dbReference>
<dbReference type="InterPro" id="IPR023405">
    <property type="entry name" value="Topo_IA_core_domain"/>
</dbReference>
<dbReference type="Gene3D" id="2.70.20.10">
    <property type="entry name" value="Topoisomerase I, domain 3"/>
    <property type="match status" value="2"/>
</dbReference>
<dbReference type="OrthoDB" id="430051at2759"/>
<dbReference type="InterPro" id="IPR013824">
    <property type="entry name" value="Topo_IA_cen_sub1"/>
</dbReference>
<dbReference type="Proteomes" id="UP000018050">
    <property type="component" value="Unassembled WGS sequence"/>
</dbReference>
<dbReference type="PANTHER" id="PTHR11390:SF21">
    <property type="entry name" value="DNA TOPOISOMERASE 3-ALPHA"/>
    <property type="match status" value="1"/>
</dbReference>
<keyword evidence="7" id="KW-1185">Reference proteome</keyword>
<comment type="function">
    <text evidence="4">Introduces a single-strand break via transesterification at a target site in duplex DNA. Releases the supercoiling and torsional tension of DNA introduced during the DNA replication and transcription by transiently cleaving and rejoining one strand of the DNA duplex. The scissile phosphodiester is attacked by the catalytic tyrosine of the enzyme, resulting in the formation of a DNA-(5'-phosphotyrosyl)-enzyme intermediate and the expulsion of a 3'-OH DNA strand.</text>
</comment>
<dbReference type="GO" id="GO:0005634">
    <property type="term" value="C:nucleus"/>
    <property type="evidence" value="ECO:0007669"/>
    <property type="project" value="TreeGrafter"/>
</dbReference>
<comment type="similarity">
    <text evidence="4">Belongs to the type IA topoisomerase family.</text>
</comment>
<evidence type="ECO:0000313" key="6">
    <source>
        <dbReference type="EMBL" id="CDI79489.1"/>
    </source>
</evidence>
<organism evidence="6 7">
    <name type="scientific">Eimeria acervulina</name>
    <name type="common">Coccidian parasite</name>
    <dbReference type="NCBI Taxonomy" id="5801"/>
    <lineage>
        <taxon>Eukaryota</taxon>
        <taxon>Sar</taxon>
        <taxon>Alveolata</taxon>
        <taxon>Apicomplexa</taxon>
        <taxon>Conoidasida</taxon>
        <taxon>Coccidia</taxon>
        <taxon>Eucoccidiorida</taxon>
        <taxon>Eimeriorina</taxon>
        <taxon>Eimeriidae</taxon>
        <taxon>Eimeria</taxon>
    </lineage>
</organism>
<dbReference type="EC" id="5.6.2.1" evidence="4"/>
<evidence type="ECO:0000256" key="3">
    <source>
        <dbReference type="ARBA" id="ARBA00023235"/>
    </source>
</evidence>
<dbReference type="InterPro" id="IPR006171">
    <property type="entry name" value="TOPRIM_dom"/>
</dbReference>
<name>U6GLK3_EIMAC</name>
<dbReference type="GO" id="GO:0003917">
    <property type="term" value="F:DNA topoisomerase type I (single strand cut, ATP-independent) activity"/>
    <property type="evidence" value="ECO:0007669"/>
    <property type="project" value="UniProtKB-EC"/>
</dbReference>
<reference evidence="6" key="2">
    <citation type="submission" date="2013-10" db="EMBL/GenBank/DDBJ databases">
        <authorList>
            <person name="Aslett M."/>
        </authorList>
    </citation>
    <scope>NUCLEOTIDE SEQUENCE</scope>
    <source>
        <strain evidence="6">Houghton</strain>
    </source>
</reference>
<dbReference type="Gene3D" id="1.10.290.10">
    <property type="entry name" value="Topoisomerase I, domain 4"/>
    <property type="match status" value="1"/>
</dbReference>
<dbReference type="OMA" id="YPYDSWA"/>
<dbReference type="Gene3D" id="3.40.50.140">
    <property type="match status" value="1"/>
</dbReference>
<dbReference type="InterPro" id="IPR000380">
    <property type="entry name" value="Topo_IA"/>
</dbReference>
<dbReference type="PROSITE" id="PS50880">
    <property type="entry name" value="TOPRIM"/>
    <property type="match status" value="1"/>
</dbReference>
<dbReference type="EMBL" id="HG671036">
    <property type="protein sequence ID" value="CDI79489.1"/>
    <property type="molecule type" value="Genomic_DNA"/>
</dbReference>
<keyword evidence="3 4" id="KW-0413">Isomerase</keyword>
<dbReference type="GO" id="GO:0006265">
    <property type="term" value="P:DNA topological change"/>
    <property type="evidence" value="ECO:0007669"/>
    <property type="project" value="InterPro"/>
</dbReference>
<dbReference type="PANTHER" id="PTHR11390">
    <property type="entry name" value="PROKARYOTIC DNA TOPOISOMERASE"/>
    <property type="match status" value="1"/>
</dbReference>
<evidence type="ECO:0000256" key="4">
    <source>
        <dbReference type="RuleBase" id="RU362092"/>
    </source>
</evidence>
<dbReference type="InterPro" id="IPR013497">
    <property type="entry name" value="Topo_IA_cen"/>
</dbReference>
<accession>U6GLK3</accession>
<dbReference type="VEuPathDB" id="ToxoDB:EAH_00011100"/>
<dbReference type="RefSeq" id="XP_013250408.1">
    <property type="nucleotide sequence ID" value="XM_013394954.1"/>
</dbReference>
<dbReference type="InterPro" id="IPR013826">
    <property type="entry name" value="Topo_IA_cen_sub3"/>
</dbReference>
<evidence type="ECO:0000313" key="7">
    <source>
        <dbReference type="Proteomes" id="UP000018050"/>
    </source>
</evidence>
<keyword evidence="1 4" id="KW-0799">Topoisomerase</keyword>
<evidence type="ECO:0000256" key="2">
    <source>
        <dbReference type="ARBA" id="ARBA00023125"/>
    </source>
</evidence>
<feature type="domain" description="Toprim" evidence="5">
    <location>
        <begin position="1"/>
        <end position="86"/>
    </location>
</feature>
<evidence type="ECO:0000256" key="1">
    <source>
        <dbReference type="ARBA" id="ARBA00023029"/>
    </source>
</evidence>
<keyword evidence="2 4" id="KW-0238">DNA-binding</keyword>